<feature type="transmembrane region" description="Helical" evidence="1">
    <location>
        <begin position="209"/>
        <end position="242"/>
    </location>
</feature>
<dbReference type="RefSeq" id="WP_211940035.1">
    <property type="nucleotide sequence ID" value="NZ_CP073078.1"/>
</dbReference>
<accession>A0A975IWV6</accession>
<organism evidence="2 3">
    <name type="scientific">Phenylobacterium montanum</name>
    <dbReference type="NCBI Taxonomy" id="2823693"/>
    <lineage>
        <taxon>Bacteria</taxon>
        <taxon>Pseudomonadati</taxon>
        <taxon>Pseudomonadota</taxon>
        <taxon>Alphaproteobacteria</taxon>
        <taxon>Caulobacterales</taxon>
        <taxon>Caulobacteraceae</taxon>
        <taxon>Phenylobacterium</taxon>
    </lineage>
</organism>
<dbReference type="Proteomes" id="UP000676409">
    <property type="component" value="Chromosome"/>
</dbReference>
<keyword evidence="3" id="KW-1185">Reference proteome</keyword>
<protein>
    <submittedName>
        <fullName evidence="2">Uncharacterized protein</fullName>
    </submittedName>
</protein>
<feature type="transmembrane region" description="Helical" evidence="1">
    <location>
        <begin position="164"/>
        <end position="188"/>
    </location>
</feature>
<proteinExistence type="predicted"/>
<sequence>MAQFSITEAALTGFRVVRERPSAVLGWAAVYLVLLGASWVALTSVAGPAIAEVQSHGLPSDPAAFRSFMQQIGLAEPPMLGLSLLSGAVFAAAMNRAVMTPDDKGLAYMKLGRDELAQLGLKLFLLLLSLSVNILAVGLAQGLAAVGGMLGPGGAALAGLADTAASVGALIGLIYLNLRLSLASAASFDQRRIDLRTSWRMTRGRVGEILSAYALAFALTGLVLALGLVIVLLLTGALAALIDPTNSIKPNLSTPYGLLAPLPLTTLCLMALLFGLTAPLLSTPGAFIYQRLAKADASPEPGRKSDFYA</sequence>
<name>A0A975IWV6_9CAUL</name>
<keyword evidence="1" id="KW-1133">Transmembrane helix</keyword>
<keyword evidence="1" id="KW-0472">Membrane</keyword>
<evidence type="ECO:0000313" key="3">
    <source>
        <dbReference type="Proteomes" id="UP000676409"/>
    </source>
</evidence>
<evidence type="ECO:0000313" key="2">
    <source>
        <dbReference type="EMBL" id="QUD89984.1"/>
    </source>
</evidence>
<dbReference type="KEGG" id="caul:KCG34_09010"/>
<evidence type="ECO:0000256" key="1">
    <source>
        <dbReference type="SAM" id="Phobius"/>
    </source>
</evidence>
<feature type="transmembrane region" description="Helical" evidence="1">
    <location>
        <begin position="262"/>
        <end position="281"/>
    </location>
</feature>
<gene>
    <name evidence="2" type="ORF">KCG34_09010</name>
</gene>
<feature type="transmembrane region" description="Helical" evidence="1">
    <location>
        <begin position="119"/>
        <end position="144"/>
    </location>
</feature>
<dbReference type="AlphaFoldDB" id="A0A975IWV6"/>
<feature type="transmembrane region" description="Helical" evidence="1">
    <location>
        <begin position="24"/>
        <end position="51"/>
    </location>
</feature>
<dbReference type="EMBL" id="CP073078">
    <property type="protein sequence ID" value="QUD89984.1"/>
    <property type="molecule type" value="Genomic_DNA"/>
</dbReference>
<reference evidence="2" key="1">
    <citation type="submission" date="2021-04" db="EMBL/GenBank/DDBJ databases">
        <title>The complete genome sequence of Caulobacter sp. S6.</title>
        <authorList>
            <person name="Tang Y."/>
            <person name="Ouyang W."/>
            <person name="Liu Q."/>
            <person name="Huang B."/>
            <person name="Guo Z."/>
            <person name="Lei P."/>
        </authorList>
    </citation>
    <scope>NUCLEOTIDE SEQUENCE</scope>
    <source>
        <strain evidence="2">S6</strain>
    </source>
</reference>
<feature type="transmembrane region" description="Helical" evidence="1">
    <location>
        <begin position="79"/>
        <end position="98"/>
    </location>
</feature>
<keyword evidence="1" id="KW-0812">Transmembrane</keyword>